<name>A0A0D2ZWL2_BRAOL</name>
<feature type="signal peptide" evidence="1">
    <location>
        <begin position="1"/>
        <end position="19"/>
    </location>
</feature>
<organism evidence="2 3">
    <name type="scientific">Brassica oleracea var. oleracea</name>
    <dbReference type="NCBI Taxonomy" id="109376"/>
    <lineage>
        <taxon>Eukaryota</taxon>
        <taxon>Viridiplantae</taxon>
        <taxon>Streptophyta</taxon>
        <taxon>Embryophyta</taxon>
        <taxon>Tracheophyta</taxon>
        <taxon>Spermatophyta</taxon>
        <taxon>Magnoliopsida</taxon>
        <taxon>eudicotyledons</taxon>
        <taxon>Gunneridae</taxon>
        <taxon>Pentapetalae</taxon>
        <taxon>rosids</taxon>
        <taxon>malvids</taxon>
        <taxon>Brassicales</taxon>
        <taxon>Brassicaceae</taxon>
        <taxon>Brassiceae</taxon>
        <taxon>Brassica</taxon>
    </lineage>
</organism>
<keyword evidence="3" id="KW-1185">Reference proteome</keyword>
<reference evidence="2" key="2">
    <citation type="submission" date="2015-06" db="UniProtKB">
        <authorList>
            <consortium name="EnsemblPlants"/>
        </authorList>
    </citation>
    <scope>IDENTIFICATION</scope>
</reference>
<dbReference type="EnsemblPlants" id="Bo03243s010.1">
    <property type="protein sequence ID" value="Bo03243s010.1"/>
    <property type="gene ID" value="Bo03243s010"/>
</dbReference>
<feature type="chain" id="PRO_5002256237" evidence="1">
    <location>
        <begin position="20"/>
        <end position="140"/>
    </location>
</feature>
<proteinExistence type="predicted"/>
<evidence type="ECO:0000313" key="3">
    <source>
        <dbReference type="Proteomes" id="UP000032141"/>
    </source>
</evidence>
<dbReference type="KEGG" id="boe:106321833"/>
<protein>
    <submittedName>
        <fullName evidence="2">Uncharacterized protein</fullName>
    </submittedName>
</protein>
<evidence type="ECO:0000313" key="2">
    <source>
        <dbReference type="EnsemblPlants" id="Bo03243s010.1"/>
    </source>
</evidence>
<dbReference type="Proteomes" id="UP000032141">
    <property type="component" value="Unassembled WGS sequence"/>
</dbReference>
<dbReference type="OMA" id="CRFWISG"/>
<evidence type="ECO:0000256" key="1">
    <source>
        <dbReference type="SAM" id="SignalP"/>
    </source>
</evidence>
<dbReference type="Gramene" id="Bo03243s010.1">
    <property type="protein sequence ID" value="Bo03243s010.1"/>
    <property type="gene ID" value="Bo03243s010"/>
</dbReference>
<dbReference type="RefSeq" id="XP_013615521.1">
    <property type="nucleotide sequence ID" value="XM_013760067.1"/>
</dbReference>
<sequence>MAISLLIRLMRILISLARSKNRCRFWISGAEDDPTEDAPYLMPMKTIKNMMVETLTPKKLLIQMMKPMLELFRELKKGVKDPEDEDHTSQVGSYTTIKAFLILSWKIFLWLTLRTFVIYVKITTIQPVFWLVMCSQSTSL</sequence>
<dbReference type="HOGENOM" id="CLU_1837922_0_0_1"/>
<reference evidence="2" key="1">
    <citation type="journal article" date="2014" name="Genome Biol.">
        <title>Transcriptome and methylome profiling reveals relics of genome dominance in the mesopolyploid Brassica oleracea.</title>
        <authorList>
            <person name="Parkin I.A."/>
            <person name="Koh C."/>
            <person name="Tang H."/>
            <person name="Robinson S.J."/>
            <person name="Kagale S."/>
            <person name="Clarke W.E."/>
            <person name="Town C.D."/>
            <person name="Nixon J."/>
            <person name="Krishnakumar V."/>
            <person name="Bidwell S.L."/>
            <person name="Denoeud F."/>
            <person name="Belcram H."/>
            <person name="Links M.G."/>
            <person name="Just J."/>
            <person name="Clarke C."/>
            <person name="Bender T."/>
            <person name="Huebert T."/>
            <person name="Mason A.S."/>
            <person name="Pires J.C."/>
            <person name="Barker G."/>
            <person name="Moore J."/>
            <person name="Walley P.G."/>
            <person name="Manoli S."/>
            <person name="Batley J."/>
            <person name="Edwards D."/>
            <person name="Nelson M.N."/>
            <person name="Wang X."/>
            <person name="Paterson A.H."/>
            <person name="King G."/>
            <person name="Bancroft I."/>
            <person name="Chalhoub B."/>
            <person name="Sharpe A.G."/>
        </authorList>
    </citation>
    <scope>NUCLEOTIDE SEQUENCE [LARGE SCALE GENOMIC DNA]</scope>
    <source>
        <strain evidence="2">cv. TO1000</strain>
    </source>
</reference>
<keyword evidence="1" id="KW-0732">Signal</keyword>
<dbReference type="AlphaFoldDB" id="A0A0D2ZWL2"/>
<dbReference type="GeneID" id="106321833"/>
<accession>A0A0D2ZWL2</accession>